<dbReference type="WBParaSite" id="Pan_g21190.t1">
    <property type="protein sequence ID" value="Pan_g21190.t1"/>
    <property type="gene ID" value="Pan_g21190"/>
</dbReference>
<feature type="transmembrane region" description="Helical" evidence="1">
    <location>
        <begin position="323"/>
        <end position="343"/>
    </location>
</feature>
<name>A0A7E4VHH3_PANRE</name>
<dbReference type="InterPro" id="IPR042418">
    <property type="entry name" value="TXNDC15"/>
</dbReference>
<sequence length="360" mass="40556">MATWIHNIDHGPGPESGRNLKKILNVVKCRTQATPARACLFSCRECLCTFLRLQLGVFAAEQPIPLTMSSLLHRSAISFILAVGAASAVIIPGDSDFFLPLNGSSDLTATCPKYNVYKYVHLKQCPTFITDSCCTVRLPGDVDYKPKLKCTMIDPFPNNTLHQLSSKSFQTLTQMRDACGRPWCMVSLFYSSSCLFSAKVANRFGELAEIYPHLFVVAVNVANRDPSTDFLISHYGIAATPVIVFWENGFPRFKVTETPGDFDSLVHALKDKSDLKYDRAWIPDTCTETPEDCPDELYSYEVAAYNRSNEFRSSFVVSEDMQYFDWYLILAIVALLAQVGYMLEARRLNDIPWKDFKFTS</sequence>
<dbReference type="PANTHER" id="PTHR14684:SF2">
    <property type="entry name" value="THIOREDOXIN DOMAIN-CONTAINING PROTEIN 15"/>
    <property type="match status" value="1"/>
</dbReference>
<keyword evidence="2" id="KW-1185">Reference proteome</keyword>
<dbReference type="GO" id="GO:0005929">
    <property type="term" value="C:cilium"/>
    <property type="evidence" value="ECO:0007669"/>
    <property type="project" value="TreeGrafter"/>
</dbReference>
<dbReference type="InterPro" id="IPR036249">
    <property type="entry name" value="Thioredoxin-like_sf"/>
</dbReference>
<protein>
    <submittedName>
        <fullName evidence="3">Thioredoxin domain-containing protein</fullName>
    </submittedName>
</protein>
<dbReference type="Gene3D" id="3.40.30.10">
    <property type="entry name" value="Glutaredoxin"/>
    <property type="match status" value="1"/>
</dbReference>
<dbReference type="PANTHER" id="PTHR14684">
    <property type="entry name" value="THIOREDOXIN DOMAIN-CONTAINING PROTEIN 15"/>
    <property type="match status" value="1"/>
</dbReference>
<accession>A0A7E4VHH3</accession>
<proteinExistence type="predicted"/>
<dbReference type="Proteomes" id="UP000492821">
    <property type="component" value="Unassembled WGS sequence"/>
</dbReference>
<reference evidence="2" key="1">
    <citation type="journal article" date="2013" name="Genetics">
        <title>The draft genome and transcriptome of Panagrellus redivivus are shaped by the harsh demands of a free-living lifestyle.</title>
        <authorList>
            <person name="Srinivasan J."/>
            <person name="Dillman A.R."/>
            <person name="Macchietto M.G."/>
            <person name="Heikkinen L."/>
            <person name="Lakso M."/>
            <person name="Fracchia K.M."/>
            <person name="Antoshechkin I."/>
            <person name="Mortazavi A."/>
            <person name="Wong G."/>
            <person name="Sternberg P.W."/>
        </authorList>
    </citation>
    <scope>NUCLEOTIDE SEQUENCE [LARGE SCALE GENOMIC DNA]</scope>
    <source>
        <strain evidence="2">MT8872</strain>
    </source>
</reference>
<evidence type="ECO:0000313" key="2">
    <source>
        <dbReference type="Proteomes" id="UP000492821"/>
    </source>
</evidence>
<reference evidence="3" key="2">
    <citation type="submission" date="2020-10" db="UniProtKB">
        <authorList>
            <consortium name="WormBaseParasite"/>
        </authorList>
    </citation>
    <scope>IDENTIFICATION</scope>
</reference>
<evidence type="ECO:0000313" key="3">
    <source>
        <dbReference type="WBParaSite" id="Pan_g21190.t1"/>
    </source>
</evidence>
<keyword evidence="1" id="KW-0472">Membrane</keyword>
<organism evidence="2 3">
    <name type="scientific">Panagrellus redivivus</name>
    <name type="common">Microworm</name>
    <dbReference type="NCBI Taxonomy" id="6233"/>
    <lineage>
        <taxon>Eukaryota</taxon>
        <taxon>Metazoa</taxon>
        <taxon>Ecdysozoa</taxon>
        <taxon>Nematoda</taxon>
        <taxon>Chromadorea</taxon>
        <taxon>Rhabditida</taxon>
        <taxon>Tylenchina</taxon>
        <taxon>Panagrolaimomorpha</taxon>
        <taxon>Panagrolaimoidea</taxon>
        <taxon>Panagrolaimidae</taxon>
        <taxon>Panagrellus</taxon>
    </lineage>
</organism>
<keyword evidence="1" id="KW-1133">Transmembrane helix</keyword>
<evidence type="ECO:0000256" key="1">
    <source>
        <dbReference type="SAM" id="Phobius"/>
    </source>
</evidence>
<dbReference type="GO" id="GO:0060271">
    <property type="term" value="P:cilium assembly"/>
    <property type="evidence" value="ECO:0007669"/>
    <property type="project" value="TreeGrafter"/>
</dbReference>
<dbReference type="AlphaFoldDB" id="A0A7E4VHH3"/>
<dbReference type="SUPFAM" id="SSF52833">
    <property type="entry name" value="Thioredoxin-like"/>
    <property type="match status" value="1"/>
</dbReference>
<keyword evidence="1" id="KW-0812">Transmembrane</keyword>